<gene>
    <name evidence="2" type="ORF">DW787_08030</name>
</gene>
<evidence type="ECO:0000313" key="3">
    <source>
        <dbReference type="Proteomes" id="UP000286050"/>
    </source>
</evidence>
<sequence>MCAVGRSSLFVNVRVHVPGSKGRAAVSSHTLGYIATRPGADASPTPGDLRHAEVAERMALAGYYAERPGSTALFDQDGAVPLREARARLADADGALSTWVISVRREEADELRLGCKDEWQRWCRRELTPALATAMGVPESSVRWVAAEHENAVNSKHVHVLAWDSDGSLSSVMPKHQLERARAMMTDAALAPAMKVALDERDIARSAAVEAARSIPAEEVRVELPPTGRISYAHLRRWHPGAAAQLMEKLVRAGEARPEVAEAVARYRAAVERCAELKGLEGTARARYVRDAMADLDARRANAALRTIAPDRTEAPTETQGRTAAPTDGPATRRLAERRMRAEVAACVPRRELDD</sequence>
<dbReference type="AlphaFoldDB" id="A0A414FTR3"/>
<evidence type="ECO:0008006" key="4">
    <source>
        <dbReference type="Google" id="ProtNLM"/>
    </source>
</evidence>
<accession>A0A414FTR3</accession>
<comment type="caution">
    <text evidence="2">The sequence shown here is derived from an EMBL/GenBank/DDBJ whole genome shotgun (WGS) entry which is preliminary data.</text>
</comment>
<evidence type="ECO:0000313" key="2">
    <source>
        <dbReference type="EMBL" id="RHD54199.1"/>
    </source>
</evidence>
<reference evidence="2 3" key="1">
    <citation type="submission" date="2018-08" db="EMBL/GenBank/DDBJ databases">
        <title>A genome reference for cultivated species of the human gut microbiota.</title>
        <authorList>
            <person name="Zou Y."/>
            <person name="Xue W."/>
            <person name="Luo G."/>
        </authorList>
    </citation>
    <scope>NUCLEOTIDE SEQUENCE [LARGE SCALE GENOMIC DNA]</scope>
    <source>
        <strain evidence="2 3">AM30-5LB</strain>
    </source>
</reference>
<name>A0A414FTR3_9ACTN</name>
<feature type="region of interest" description="Disordered" evidence="1">
    <location>
        <begin position="307"/>
        <end position="337"/>
    </location>
</feature>
<proteinExistence type="predicted"/>
<protein>
    <recommendedName>
        <fullName evidence="4">Relaxase</fullName>
    </recommendedName>
</protein>
<feature type="non-terminal residue" evidence="2">
    <location>
        <position position="355"/>
    </location>
</feature>
<evidence type="ECO:0000256" key="1">
    <source>
        <dbReference type="SAM" id="MobiDB-lite"/>
    </source>
</evidence>
<dbReference type="Proteomes" id="UP000286050">
    <property type="component" value="Unassembled WGS sequence"/>
</dbReference>
<dbReference type="EMBL" id="QSJI01000012">
    <property type="protein sequence ID" value="RHD54199.1"/>
    <property type="molecule type" value="Genomic_DNA"/>
</dbReference>
<organism evidence="2 3">
    <name type="scientific">Collinsella intestinalis</name>
    <dbReference type="NCBI Taxonomy" id="147207"/>
    <lineage>
        <taxon>Bacteria</taxon>
        <taxon>Bacillati</taxon>
        <taxon>Actinomycetota</taxon>
        <taxon>Coriobacteriia</taxon>
        <taxon>Coriobacteriales</taxon>
        <taxon>Coriobacteriaceae</taxon>
        <taxon>Collinsella</taxon>
    </lineage>
</organism>